<comment type="caution">
    <text evidence="1">The sequence shown here is derived from an EMBL/GenBank/DDBJ whole genome shotgun (WGS) entry which is preliminary data.</text>
</comment>
<name>A0A559LM00_FUSOC</name>
<evidence type="ECO:0000313" key="1">
    <source>
        <dbReference type="EMBL" id="TVY75295.1"/>
    </source>
</evidence>
<protein>
    <submittedName>
        <fullName evidence="1">Uncharacterized protein</fullName>
    </submittedName>
</protein>
<evidence type="ECO:0000313" key="2">
    <source>
        <dbReference type="Proteomes" id="UP000320707"/>
    </source>
</evidence>
<dbReference type="AlphaFoldDB" id="A0A559LM00"/>
<dbReference type="Proteomes" id="UP000320707">
    <property type="component" value="Unassembled WGS sequence"/>
</dbReference>
<gene>
    <name evidence="1" type="ORF">Focb16_v004944</name>
</gene>
<sequence length="314" mass="36844">MRIRACRTKENVLQFLETYDVQHREHYKTKSLLLDKDQVIPAVTFHSKIVKPLAYRFVTWVQRHHDKLISPAQLSTTETGRILRAFYRYQLFCNLFGVDVQSRHGIGTDEERLEEYLDKFQPWEIEEILCINAFIEDKYSQVLDQVTWNFHPNNPKWDAEQTDPSTPEGAYNIEWFVLSSVFEARDHPALVELMSQYIISSNGDWFFEATDDLVQERWRGRFLSEGDQAQDYREPMPFEGDREGLPLLAWVILWKETSSNLYGVHIMEAFREWGSVMWDAGRLISSGAADTLTTEWERFCTVANGDLEDARDLI</sequence>
<accession>A0A559LM00</accession>
<dbReference type="EMBL" id="SRMI01000003">
    <property type="protein sequence ID" value="TVY75295.1"/>
    <property type="molecule type" value="Genomic_DNA"/>
</dbReference>
<organism evidence="1 2">
    <name type="scientific">Fusarium oxysporum f. sp. cubense</name>
    <dbReference type="NCBI Taxonomy" id="61366"/>
    <lineage>
        <taxon>Eukaryota</taxon>
        <taxon>Fungi</taxon>
        <taxon>Dikarya</taxon>
        <taxon>Ascomycota</taxon>
        <taxon>Pezizomycotina</taxon>
        <taxon>Sordariomycetes</taxon>
        <taxon>Hypocreomycetidae</taxon>
        <taxon>Hypocreales</taxon>
        <taxon>Nectriaceae</taxon>
        <taxon>Fusarium</taxon>
        <taxon>Fusarium oxysporum species complex</taxon>
    </lineage>
</organism>
<reference evidence="1 2" key="1">
    <citation type="journal article" date="2019" name="Microbiol. Resour. Announc.">
        <title>High-quality draft genome sequence of Fusarium oxysporum f. sp. cubense strain 160527, a causal agent of Panama disease.</title>
        <authorList>
            <person name="Asai S."/>
            <person name="Ayukawa Y."/>
            <person name="Gan P."/>
            <person name="Masuda S."/>
            <person name="Komatsu K."/>
            <person name="Shirasu K."/>
            <person name="Arie T."/>
        </authorList>
    </citation>
    <scope>NUCLEOTIDE SEQUENCE [LARGE SCALE GENOMIC DNA]</scope>
    <source>
        <strain evidence="1 2">160527</strain>
    </source>
</reference>
<proteinExistence type="predicted"/>